<evidence type="ECO:0000313" key="2">
    <source>
        <dbReference type="Proteomes" id="UP001558850"/>
    </source>
</evidence>
<reference evidence="1" key="1">
    <citation type="submission" date="2024-07" db="EMBL/GenBank/DDBJ databases">
        <title>A survey of Mimosa microsymbionts across Brazilian biomes reveals a high diversity of Paraburkholderia nodulating endemic species, but also that Cupriavidus is common as a symbiont of widespread species.</title>
        <authorList>
            <person name="Rouws L."/>
            <person name="Barauna A."/>
            <person name="Beukes C."/>
            <person name="Rouws J.R.C."/>
            <person name="De Faria S.M."/>
            <person name="Gross E."/>
            <person name="Bueno Dos Reis Junior F."/>
            <person name="Simon M.F."/>
            <person name="Maluk M."/>
            <person name="Odee D.W."/>
            <person name="Kenicer G."/>
            <person name="Young J.P.W."/>
            <person name="Reis V.M."/>
            <person name="Zilli J."/>
            <person name="James E.K."/>
        </authorList>
    </citation>
    <scope>NUCLEOTIDE SEQUENCE</scope>
    <source>
        <strain evidence="1">EG181B</strain>
    </source>
</reference>
<sequence length="110" mass="12026">MPDGPNLNLLLLARRLAALRDPVEIARNWHATLATALADWLRHAMRATDIDTIAVGGGCRTNLARTSGLRDALRDVRCTLLQPVVCRRATMHSATARRGPQSSNYSPLLS</sequence>
<keyword evidence="2" id="KW-1185">Reference proteome</keyword>
<organism evidence="1 2">
    <name type="scientific">Paraburkholderia phymatum</name>
    <dbReference type="NCBI Taxonomy" id="148447"/>
    <lineage>
        <taxon>Bacteria</taxon>
        <taxon>Pseudomonadati</taxon>
        <taxon>Pseudomonadota</taxon>
        <taxon>Betaproteobacteria</taxon>
        <taxon>Burkholderiales</taxon>
        <taxon>Burkholderiaceae</taxon>
        <taxon>Paraburkholderia</taxon>
    </lineage>
</organism>
<accession>A0ACC6UBD0</accession>
<proteinExistence type="predicted"/>
<evidence type="ECO:0000313" key="1">
    <source>
        <dbReference type="EMBL" id="MEX3936859.1"/>
    </source>
</evidence>
<dbReference type="EMBL" id="JBFRCH010000039">
    <property type="protein sequence ID" value="MEX3936859.1"/>
    <property type="molecule type" value="Genomic_DNA"/>
</dbReference>
<gene>
    <name evidence="1" type="ORF">AB4Y32_34735</name>
</gene>
<name>A0ACC6UBD0_9BURK</name>
<dbReference type="Proteomes" id="UP001558850">
    <property type="component" value="Unassembled WGS sequence"/>
</dbReference>
<protein>
    <submittedName>
        <fullName evidence="1">Uncharacterized protein</fullName>
    </submittedName>
</protein>
<comment type="caution">
    <text evidence="1">The sequence shown here is derived from an EMBL/GenBank/DDBJ whole genome shotgun (WGS) entry which is preliminary data.</text>
</comment>